<dbReference type="Proteomes" id="UP001175228">
    <property type="component" value="Unassembled WGS sequence"/>
</dbReference>
<keyword evidence="1 3" id="KW-0378">Hydrolase</keyword>
<dbReference type="GO" id="GO:0016787">
    <property type="term" value="F:hydrolase activity"/>
    <property type="evidence" value="ECO:0007669"/>
    <property type="project" value="UniProtKB-KW"/>
</dbReference>
<dbReference type="InterPro" id="IPR013094">
    <property type="entry name" value="AB_hydrolase_3"/>
</dbReference>
<feature type="domain" description="Alpha/beta hydrolase fold-3" evidence="2">
    <location>
        <begin position="31"/>
        <end position="211"/>
    </location>
</feature>
<dbReference type="Pfam" id="PF07859">
    <property type="entry name" value="Abhydrolase_3"/>
    <property type="match status" value="1"/>
</dbReference>
<gene>
    <name evidence="3" type="ORF">EDD18DRAFT_1084450</name>
</gene>
<accession>A0AA39UKW1</accession>
<keyword evidence="4" id="KW-1185">Reference proteome</keyword>
<dbReference type="Gene3D" id="3.40.50.1820">
    <property type="entry name" value="alpha/beta hydrolase"/>
    <property type="match status" value="1"/>
</dbReference>
<dbReference type="AlphaFoldDB" id="A0AA39UKW1"/>
<feature type="non-terminal residue" evidence="3">
    <location>
        <position position="250"/>
    </location>
</feature>
<evidence type="ECO:0000313" key="3">
    <source>
        <dbReference type="EMBL" id="KAK0482985.1"/>
    </source>
</evidence>
<dbReference type="EMBL" id="JAUEPU010000062">
    <property type="protein sequence ID" value="KAK0482985.1"/>
    <property type="molecule type" value="Genomic_DNA"/>
</dbReference>
<comment type="caution">
    <text evidence="3">The sequence shown here is derived from an EMBL/GenBank/DDBJ whole genome shotgun (WGS) entry which is preliminary data.</text>
</comment>
<evidence type="ECO:0000259" key="2">
    <source>
        <dbReference type="Pfam" id="PF07859"/>
    </source>
</evidence>
<sequence>YITGGAHVFGCGPSFMQFFQYLQLELEKRDIHVGIIILSYRLVPDAVYPSQLIDANQALDSLLSTGIDPQNLVLAGDSAGGNLILQIFSHILHPRPNIPESSRPQSLIYHFVAWLCLSGDKSFEINDPYDIISTRTYSSWGNTVLQHADTKFVNPVGFRAPKSCFEGIHKSVGKVLITSGAKECMYTAHKRLVEDYLKTTHLDVDFVVTEGSRGVHVDMLFDFFIHGERTENLSPTTAVIVDWCAGLFGQ</sequence>
<dbReference type="InterPro" id="IPR050300">
    <property type="entry name" value="GDXG_lipolytic_enzyme"/>
</dbReference>
<protein>
    <submittedName>
        <fullName evidence="3">Alpha/Beta hydrolase protein</fullName>
    </submittedName>
</protein>
<evidence type="ECO:0000313" key="4">
    <source>
        <dbReference type="Proteomes" id="UP001175228"/>
    </source>
</evidence>
<evidence type="ECO:0000256" key="1">
    <source>
        <dbReference type="ARBA" id="ARBA00022801"/>
    </source>
</evidence>
<proteinExistence type="predicted"/>
<dbReference type="PANTHER" id="PTHR48081">
    <property type="entry name" value="AB HYDROLASE SUPERFAMILY PROTEIN C4A8.06C"/>
    <property type="match status" value="1"/>
</dbReference>
<dbReference type="PANTHER" id="PTHR48081:SF31">
    <property type="entry name" value="STERYL ACETYL HYDROLASE MUG81-RELATED"/>
    <property type="match status" value="1"/>
</dbReference>
<organism evidence="3 4">
    <name type="scientific">Armillaria luteobubalina</name>
    <dbReference type="NCBI Taxonomy" id="153913"/>
    <lineage>
        <taxon>Eukaryota</taxon>
        <taxon>Fungi</taxon>
        <taxon>Dikarya</taxon>
        <taxon>Basidiomycota</taxon>
        <taxon>Agaricomycotina</taxon>
        <taxon>Agaricomycetes</taxon>
        <taxon>Agaricomycetidae</taxon>
        <taxon>Agaricales</taxon>
        <taxon>Marasmiineae</taxon>
        <taxon>Physalacriaceae</taxon>
        <taxon>Armillaria</taxon>
    </lineage>
</organism>
<dbReference type="SUPFAM" id="SSF53474">
    <property type="entry name" value="alpha/beta-Hydrolases"/>
    <property type="match status" value="1"/>
</dbReference>
<name>A0AA39UKW1_9AGAR</name>
<dbReference type="InterPro" id="IPR029058">
    <property type="entry name" value="AB_hydrolase_fold"/>
</dbReference>
<reference evidence="3" key="1">
    <citation type="submission" date="2023-06" db="EMBL/GenBank/DDBJ databases">
        <authorList>
            <consortium name="Lawrence Berkeley National Laboratory"/>
            <person name="Ahrendt S."/>
            <person name="Sahu N."/>
            <person name="Indic B."/>
            <person name="Wong-Bajracharya J."/>
            <person name="Merenyi Z."/>
            <person name="Ke H.-M."/>
            <person name="Monk M."/>
            <person name="Kocsube S."/>
            <person name="Drula E."/>
            <person name="Lipzen A."/>
            <person name="Balint B."/>
            <person name="Henrissat B."/>
            <person name="Andreopoulos B."/>
            <person name="Martin F.M."/>
            <person name="Harder C.B."/>
            <person name="Rigling D."/>
            <person name="Ford K.L."/>
            <person name="Foster G.D."/>
            <person name="Pangilinan J."/>
            <person name="Papanicolaou A."/>
            <person name="Barry K."/>
            <person name="LaButti K."/>
            <person name="Viragh M."/>
            <person name="Koriabine M."/>
            <person name="Yan M."/>
            <person name="Riley R."/>
            <person name="Champramary S."/>
            <person name="Plett K.L."/>
            <person name="Tsai I.J."/>
            <person name="Slot J."/>
            <person name="Sipos G."/>
            <person name="Plett J."/>
            <person name="Nagy L.G."/>
            <person name="Grigoriev I.V."/>
        </authorList>
    </citation>
    <scope>NUCLEOTIDE SEQUENCE</scope>
    <source>
        <strain evidence="3">HWK02</strain>
    </source>
</reference>